<gene>
    <name evidence="1" type="ORF">DPEC_G00276370</name>
</gene>
<keyword evidence="2" id="KW-1185">Reference proteome</keyword>
<proteinExistence type="predicted"/>
<reference evidence="1" key="1">
    <citation type="submission" date="2021-05" db="EMBL/GenBank/DDBJ databases">
        <authorList>
            <person name="Pan Q."/>
            <person name="Jouanno E."/>
            <person name="Zahm M."/>
            <person name="Klopp C."/>
            <person name="Cabau C."/>
            <person name="Louis A."/>
            <person name="Berthelot C."/>
            <person name="Parey E."/>
            <person name="Roest Crollius H."/>
            <person name="Montfort J."/>
            <person name="Robinson-Rechavi M."/>
            <person name="Bouchez O."/>
            <person name="Lampietro C."/>
            <person name="Lopez Roques C."/>
            <person name="Donnadieu C."/>
            <person name="Postlethwait J."/>
            <person name="Bobe J."/>
            <person name="Dillon D."/>
            <person name="Chandos A."/>
            <person name="von Hippel F."/>
            <person name="Guiguen Y."/>
        </authorList>
    </citation>
    <scope>NUCLEOTIDE SEQUENCE</scope>
    <source>
        <strain evidence="1">YG-Jan2019</strain>
    </source>
</reference>
<name>A0ACC2FLP6_DALPE</name>
<accession>A0ACC2FLP6</accession>
<sequence>MADRRRRRRRASQDSDEDDESVSGSDSGKSLSPTTKPRGGDPEPIESPAVRVVPKIDAESECESEDGAGEAVISDYESEDPDKNGSHSEGVDDEEEEDEIQTPAAEPKPASITDAPAAEELQEGGEEDKGPEGAKEECVSKEVKCEDKDNLAGERQSGDGQESTEDPENNGTKPGHKLDDDQDRNNPAYIPRKGMFFEHDVRGNTQEEERPKGRNRKLWKDEGRWEHDRFREEEQAPKSRDELIAMYGYDIRNGGGPGDRAYRQRKPRHSTSPVRDKRWRDGDRERPVRGSWQQGGNPNTRGPPPDLSPQQSGTPTLTAPNTQSRPSPQPPPRGFQGNRPAQAQHRMDRHQESQRPGPKAEPIHIRSSPAMDGERAPRGRAIRGPHTERSPSVVVEDIRSEEDDERSTTAPTVSQSAIHHNYGSKADRERDSAAPRRQDQHRGGTSPAVDSPVTRDVSPPPERPVEKKSYLQHRRTRTRPTEIGKQASLDEAVPSVSPSPLKSEQWQGTGPGEGDSGIASQGTRLTGLDQNLARLSLAGQNWSQNQPSYLRPEMSGITNTMHMGTGSSQYSNMEEMGAGNRAKRYSAQRQRPVPEPAAPMHMGVMDGHYYEPMTYQGPIYAHGDGPAPIPTQGMLVQPEMHLAHPGLHPHQSAGPMPNPALYAAPPVSMSPGQPPPQQLLAPPFYPPPGVMTFGNTNYPYPAGASLPPMYNPQAQSQVFGQSQVYGARHGQTSPARGSVRPGVSPKTPETPTNLPTPGPEWEAQAARWILGRRSVWRCRSEEREGRGPWSAVTRARTPCLVEK</sequence>
<protein>
    <submittedName>
        <fullName evidence="1">Uncharacterized protein</fullName>
    </submittedName>
</protein>
<comment type="caution">
    <text evidence="1">The sequence shown here is derived from an EMBL/GenBank/DDBJ whole genome shotgun (WGS) entry which is preliminary data.</text>
</comment>
<dbReference type="EMBL" id="CM055752">
    <property type="protein sequence ID" value="KAJ7992231.1"/>
    <property type="molecule type" value="Genomic_DNA"/>
</dbReference>
<organism evidence="1 2">
    <name type="scientific">Dallia pectoralis</name>
    <name type="common">Alaska blackfish</name>
    <dbReference type="NCBI Taxonomy" id="75939"/>
    <lineage>
        <taxon>Eukaryota</taxon>
        <taxon>Metazoa</taxon>
        <taxon>Chordata</taxon>
        <taxon>Craniata</taxon>
        <taxon>Vertebrata</taxon>
        <taxon>Euteleostomi</taxon>
        <taxon>Actinopterygii</taxon>
        <taxon>Neopterygii</taxon>
        <taxon>Teleostei</taxon>
        <taxon>Protacanthopterygii</taxon>
        <taxon>Esociformes</taxon>
        <taxon>Umbridae</taxon>
        <taxon>Dallia</taxon>
    </lineage>
</organism>
<evidence type="ECO:0000313" key="2">
    <source>
        <dbReference type="Proteomes" id="UP001157502"/>
    </source>
</evidence>
<evidence type="ECO:0000313" key="1">
    <source>
        <dbReference type="EMBL" id="KAJ7992231.1"/>
    </source>
</evidence>
<dbReference type="Proteomes" id="UP001157502">
    <property type="component" value="Chromosome 25"/>
</dbReference>